<evidence type="ECO:0000313" key="10">
    <source>
        <dbReference type="EMBL" id="QUH23761.1"/>
    </source>
</evidence>
<keyword evidence="6 8" id="KW-1133">Transmembrane helix</keyword>
<feature type="transmembrane region" description="Helical" evidence="8">
    <location>
        <begin position="235"/>
        <end position="254"/>
    </location>
</feature>
<dbReference type="PANTHER" id="PTHR30413:SF8">
    <property type="entry name" value="TRANSPORT PERMEASE PROTEIN"/>
    <property type="match status" value="1"/>
</dbReference>
<feature type="transmembrane region" description="Helical" evidence="8">
    <location>
        <begin position="141"/>
        <end position="166"/>
    </location>
</feature>
<evidence type="ECO:0000256" key="2">
    <source>
        <dbReference type="ARBA" id="ARBA00022448"/>
    </source>
</evidence>
<gene>
    <name evidence="10" type="ORF">HYG87_08315</name>
</gene>
<keyword evidence="2" id="KW-0813">Transport</keyword>
<dbReference type="PRINTS" id="PR00164">
    <property type="entry name" value="ABC2TRNSPORT"/>
</dbReference>
<evidence type="ECO:0000256" key="1">
    <source>
        <dbReference type="ARBA" id="ARBA00004429"/>
    </source>
</evidence>
<reference evidence="10" key="1">
    <citation type="submission" date="2020-07" db="EMBL/GenBank/DDBJ databases">
        <title>Methanobacterium. sp. MethCan genome.</title>
        <authorList>
            <person name="Postec A."/>
            <person name="Quemeneur M."/>
        </authorList>
    </citation>
    <scope>NUCLEOTIDE SEQUENCE</scope>
    <source>
        <strain evidence="10">MethCAN</strain>
    </source>
</reference>
<dbReference type="GO" id="GO:0140359">
    <property type="term" value="F:ABC-type transporter activity"/>
    <property type="evidence" value="ECO:0007669"/>
    <property type="project" value="InterPro"/>
</dbReference>
<evidence type="ECO:0000256" key="6">
    <source>
        <dbReference type="ARBA" id="ARBA00022989"/>
    </source>
</evidence>
<evidence type="ECO:0000256" key="5">
    <source>
        <dbReference type="ARBA" id="ARBA00022692"/>
    </source>
</evidence>
<dbReference type="OrthoDB" id="74139at2157"/>
<evidence type="ECO:0000256" key="8">
    <source>
        <dbReference type="SAM" id="Phobius"/>
    </source>
</evidence>
<dbReference type="GO" id="GO:0043190">
    <property type="term" value="C:ATP-binding cassette (ABC) transporter complex"/>
    <property type="evidence" value="ECO:0007669"/>
    <property type="project" value="InterPro"/>
</dbReference>
<dbReference type="PANTHER" id="PTHR30413">
    <property type="entry name" value="INNER MEMBRANE TRANSPORT PERMEASE"/>
    <property type="match status" value="1"/>
</dbReference>
<dbReference type="PROSITE" id="PS51012">
    <property type="entry name" value="ABC_TM2"/>
    <property type="match status" value="1"/>
</dbReference>
<keyword evidence="3" id="KW-1003">Cell membrane</keyword>
<dbReference type="InterPro" id="IPR013525">
    <property type="entry name" value="ABC2_TM"/>
</dbReference>
<organism evidence="10 11">
    <name type="scientific">Methanobacterium alkalithermotolerans</name>
    <dbReference type="NCBI Taxonomy" id="2731220"/>
    <lineage>
        <taxon>Archaea</taxon>
        <taxon>Methanobacteriati</taxon>
        <taxon>Methanobacteriota</taxon>
        <taxon>Methanomada group</taxon>
        <taxon>Methanobacteria</taxon>
        <taxon>Methanobacteriales</taxon>
        <taxon>Methanobacteriaceae</taxon>
        <taxon>Methanobacterium</taxon>
    </lineage>
</organism>
<evidence type="ECO:0000259" key="9">
    <source>
        <dbReference type="PROSITE" id="PS51012"/>
    </source>
</evidence>
<dbReference type="InterPro" id="IPR000412">
    <property type="entry name" value="ABC_2_transport"/>
</dbReference>
<feature type="transmembrane region" description="Helical" evidence="8">
    <location>
        <begin position="35"/>
        <end position="57"/>
    </location>
</feature>
<dbReference type="Proteomes" id="UP000681041">
    <property type="component" value="Chromosome"/>
</dbReference>
<keyword evidence="4" id="KW-0997">Cell inner membrane</keyword>
<dbReference type="KEGG" id="meme:HYG87_08315"/>
<feature type="transmembrane region" description="Helical" evidence="8">
    <location>
        <begin position="178"/>
        <end position="195"/>
    </location>
</feature>
<evidence type="ECO:0000313" key="11">
    <source>
        <dbReference type="Proteomes" id="UP000681041"/>
    </source>
</evidence>
<evidence type="ECO:0000256" key="3">
    <source>
        <dbReference type="ARBA" id="ARBA00022475"/>
    </source>
</evidence>
<dbReference type="AlphaFoldDB" id="A0A8T8KEN5"/>
<evidence type="ECO:0000256" key="4">
    <source>
        <dbReference type="ARBA" id="ARBA00022519"/>
    </source>
</evidence>
<dbReference type="EMBL" id="CP058560">
    <property type="protein sequence ID" value="QUH23761.1"/>
    <property type="molecule type" value="Genomic_DNA"/>
</dbReference>
<proteinExistence type="predicted"/>
<accession>A0A8T8KEN5</accession>
<feature type="transmembrane region" description="Helical" evidence="8">
    <location>
        <begin position="110"/>
        <end position="135"/>
    </location>
</feature>
<feature type="domain" description="ABC transmembrane type-2" evidence="9">
    <location>
        <begin position="37"/>
        <end position="256"/>
    </location>
</feature>
<dbReference type="RefSeq" id="WP_211532717.1">
    <property type="nucleotide sequence ID" value="NZ_CP058560.1"/>
</dbReference>
<dbReference type="GO" id="GO:0015920">
    <property type="term" value="P:lipopolysaccharide transport"/>
    <property type="evidence" value="ECO:0007669"/>
    <property type="project" value="TreeGrafter"/>
</dbReference>
<feature type="transmembrane region" description="Helical" evidence="8">
    <location>
        <begin position="69"/>
        <end position="90"/>
    </location>
</feature>
<keyword evidence="11" id="KW-1185">Reference proteome</keyword>
<sequence>MEGVTEHRFIANFRKYKFLLNQLIKRDLQLKYRRSVLGIFWSFLEPLLTMIVLTIIFSTLFRGFGIDNYPVYLLTGRLIFTFFAGGSNAAMRSIMSNAGILKTIYIPKYIYPLSGIASNFITFILSLVVLFLVMLATNVDFTIYMVFTVLPIIALLFFTIGVGLILATINVFFRDLEYLYGVFLTLLMYATPIFYPPEIVPESFRFIQTYNPIFAVINTCRVVFLEGRLYDPMQMLFAMVSGIVALVIGLIVFYKYQNKFILHI</sequence>
<evidence type="ECO:0000256" key="7">
    <source>
        <dbReference type="ARBA" id="ARBA00023136"/>
    </source>
</evidence>
<dbReference type="GeneID" id="64820762"/>
<protein>
    <submittedName>
        <fullName evidence="10">ABC transporter permease</fullName>
    </submittedName>
</protein>
<comment type="subcellular location">
    <subcellularLocation>
        <location evidence="1">Cell inner membrane</location>
        <topology evidence="1">Multi-pass membrane protein</topology>
    </subcellularLocation>
</comment>
<dbReference type="InterPro" id="IPR047817">
    <property type="entry name" value="ABC2_TM_bact-type"/>
</dbReference>
<keyword evidence="7 8" id="KW-0472">Membrane</keyword>
<dbReference type="Pfam" id="PF01061">
    <property type="entry name" value="ABC2_membrane"/>
    <property type="match status" value="1"/>
</dbReference>
<name>A0A8T8KEN5_9EURY</name>
<keyword evidence="5 8" id="KW-0812">Transmembrane</keyword>